<protein>
    <submittedName>
        <fullName evidence="8">Putative RNA-binding protein</fullName>
    </submittedName>
</protein>
<evidence type="ECO:0000256" key="3">
    <source>
        <dbReference type="ARBA" id="ARBA00022884"/>
    </source>
</evidence>
<name>A0A2V3IG94_9FLOR</name>
<keyword evidence="9" id="KW-1185">Reference proteome</keyword>
<dbReference type="PANTHER" id="PTHR48039">
    <property type="entry name" value="RNA-BINDING MOTIF PROTEIN 14B"/>
    <property type="match status" value="1"/>
</dbReference>
<feature type="domain" description="RRM" evidence="7">
    <location>
        <begin position="14"/>
        <end position="92"/>
    </location>
</feature>
<evidence type="ECO:0000256" key="4">
    <source>
        <dbReference type="ARBA" id="ARBA00023242"/>
    </source>
</evidence>
<evidence type="ECO:0000313" key="9">
    <source>
        <dbReference type="Proteomes" id="UP000247409"/>
    </source>
</evidence>
<feature type="compositionally biased region" description="Basic and acidic residues" evidence="6">
    <location>
        <begin position="735"/>
        <end position="761"/>
    </location>
</feature>
<feature type="compositionally biased region" description="Polar residues" evidence="6">
    <location>
        <begin position="258"/>
        <end position="269"/>
    </location>
</feature>
<dbReference type="InterPro" id="IPR000504">
    <property type="entry name" value="RRM_dom"/>
</dbReference>
<proteinExistence type="predicted"/>
<evidence type="ECO:0000256" key="6">
    <source>
        <dbReference type="SAM" id="MobiDB-lite"/>
    </source>
</evidence>
<dbReference type="Gene3D" id="3.30.70.330">
    <property type="match status" value="4"/>
</dbReference>
<dbReference type="SMART" id="SM00360">
    <property type="entry name" value="RRM"/>
    <property type="match status" value="4"/>
</dbReference>
<feature type="compositionally biased region" description="Polar residues" evidence="6">
    <location>
        <begin position="369"/>
        <end position="382"/>
    </location>
</feature>
<evidence type="ECO:0000256" key="2">
    <source>
        <dbReference type="ARBA" id="ARBA00022737"/>
    </source>
</evidence>
<feature type="domain" description="RRM" evidence="7">
    <location>
        <begin position="400"/>
        <end position="494"/>
    </location>
</feature>
<evidence type="ECO:0000259" key="7">
    <source>
        <dbReference type="PROSITE" id="PS50102"/>
    </source>
</evidence>
<dbReference type="PANTHER" id="PTHR48039:SF5">
    <property type="entry name" value="RNA-BINDING PROTEIN 28"/>
    <property type="match status" value="1"/>
</dbReference>
<dbReference type="STRING" id="448386.A0A2V3IG94"/>
<dbReference type="PROSITE" id="PS50102">
    <property type="entry name" value="RRM"/>
    <property type="match status" value="4"/>
</dbReference>
<feature type="compositionally biased region" description="Basic residues" evidence="6">
    <location>
        <begin position="805"/>
        <end position="816"/>
    </location>
</feature>
<dbReference type="SUPFAM" id="SSF54928">
    <property type="entry name" value="RNA-binding domain, RBD"/>
    <property type="match status" value="3"/>
</dbReference>
<feature type="region of interest" description="Disordered" evidence="6">
    <location>
        <begin position="328"/>
        <end position="397"/>
    </location>
</feature>
<gene>
    <name evidence="8" type="ORF">BWQ96_09148</name>
</gene>
<dbReference type="AlphaFoldDB" id="A0A2V3IG94"/>
<feature type="domain" description="RRM" evidence="7">
    <location>
        <begin position="208"/>
        <end position="316"/>
    </location>
</feature>
<evidence type="ECO:0000313" key="8">
    <source>
        <dbReference type="EMBL" id="PXF41116.1"/>
    </source>
</evidence>
<dbReference type="EMBL" id="NBIV01000234">
    <property type="protein sequence ID" value="PXF41116.1"/>
    <property type="molecule type" value="Genomic_DNA"/>
</dbReference>
<feature type="compositionally biased region" description="Basic and acidic residues" evidence="6">
    <location>
        <begin position="817"/>
        <end position="827"/>
    </location>
</feature>
<comment type="subcellular location">
    <subcellularLocation>
        <location evidence="1">Nucleus</location>
    </subcellularLocation>
</comment>
<reference evidence="8 9" key="1">
    <citation type="journal article" date="2018" name="Mol. Biol. Evol.">
        <title>Analysis of the draft genome of the red seaweed Gracilariopsis chorda provides insights into genome size evolution in Rhodophyta.</title>
        <authorList>
            <person name="Lee J."/>
            <person name="Yang E.C."/>
            <person name="Graf L."/>
            <person name="Yang J.H."/>
            <person name="Qiu H."/>
            <person name="Zel Zion U."/>
            <person name="Chan C.X."/>
            <person name="Stephens T.G."/>
            <person name="Weber A.P.M."/>
            <person name="Boo G.H."/>
            <person name="Boo S.M."/>
            <person name="Kim K.M."/>
            <person name="Shin Y."/>
            <person name="Jung M."/>
            <person name="Lee S.J."/>
            <person name="Yim H.S."/>
            <person name="Lee J.H."/>
            <person name="Bhattacharya D."/>
            <person name="Yoon H.S."/>
        </authorList>
    </citation>
    <scope>NUCLEOTIDE SEQUENCE [LARGE SCALE GENOMIC DNA]</scope>
    <source>
        <strain evidence="8 9">SKKU-2015</strain>
        <tissue evidence="8">Whole body</tissue>
    </source>
</reference>
<dbReference type="InterPro" id="IPR051945">
    <property type="entry name" value="RRM_MRD1_RNA_proc_ribogen"/>
</dbReference>
<dbReference type="GO" id="GO:0003729">
    <property type="term" value="F:mRNA binding"/>
    <property type="evidence" value="ECO:0007669"/>
    <property type="project" value="TreeGrafter"/>
</dbReference>
<comment type="caution">
    <text evidence="8">The sequence shown here is derived from an EMBL/GenBank/DDBJ whole genome shotgun (WGS) entry which is preliminary data.</text>
</comment>
<sequence>MKQPKQKKEFESGKTLFARNLHESVTKADLETHFGGIGPLRHAFLVTSPGSTSCKGYGFITFAFAEDAERARTLLSESLLKGRKMFLDNARRRIRSSDDKQTKEDMQPSKQKGTSNRGKKGTAVGSVSMRTVLLQKRSKEDTITEDEAKIAVGADRNGSGFQVCILSSDRKLARCTFDSWSNAGKAAANAHGDAFDAVIEALKGGQRTTLIVRNLPFRVDAKQLRAVFQAVAPIRSMRLAPPSELRRLDKPRKRKNRSSGGDDTNTNTEDPQENVVPCAGYAFIEYFLVSFAKHAMSKLNGTKVGNRVIAVDMALSKSQYVAQGLNQELEDQDIPSEDEEVQASKGNDTEGGSEVIQPQKPCSEEKNDNNTSPKVLESSNQLPKPLKPKERSTNPNEMARTVFVRNLLFETSAGELRQAMVDRFGKVDKTLLVKDPKTGRPRGTAFVIFKSEDSARKAVNHTVPSEPGEQSFFESDAGGFVLQGRRLLLTMAVDRSKAKDLKSTIPLHAKKDKEDDPRNFRLAWIGHIQPNTKEAFGLSPKDLARRATAEKEKKTKLERNPNAFVSDVRLSIRNLPRECDEKMLKHMCLLAAREKAERNEQDKSAELPKVTHVTVVRDTERKDRSKGYGFVQFTEHSHALNALLHLNNNPRVMEWLVEKKPKALRIDEIRAGLLQSQWGRNRRLIVEFAVEDRRIVQVLDRVREKGREMSEKKRKAREPEEEGDRPRKKKRRRTARNDRVTADVQEEHRDVVSKPRSEKRFERKKQRYSLKPSTGPQKSETDRTGAKRPAILSEKEDTVFQSKGAAHKTGRKKNRPKKVDEEDKFERLVGAYKKKLVSTEGKKQNSGLMKVDPKGSGPPVRWF</sequence>
<dbReference type="OrthoDB" id="5304at2759"/>
<feature type="region of interest" description="Disordered" evidence="6">
    <location>
        <begin position="242"/>
        <end position="273"/>
    </location>
</feature>
<organism evidence="8 9">
    <name type="scientific">Gracilariopsis chorda</name>
    <dbReference type="NCBI Taxonomy" id="448386"/>
    <lineage>
        <taxon>Eukaryota</taxon>
        <taxon>Rhodophyta</taxon>
        <taxon>Florideophyceae</taxon>
        <taxon>Rhodymeniophycidae</taxon>
        <taxon>Gracilariales</taxon>
        <taxon>Gracilariaceae</taxon>
        <taxon>Gracilariopsis</taxon>
    </lineage>
</organism>
<keyword evidence="4" id="KW-0539">Nucleus</keyword>
<feature type="compositionally biased region" description="Basic and acidic residues" evidence="6">
    <location>
        <begin position="91"/>
        <end position="107"/>
    </location>
</feature>
<dbReference type="Proteomes" id="UP000247409">
    <property type="component" value="Unassembled WGS sequence"/>
</dbReference>
<feature type="compositionally biased region" description="Acidic residues" evidence="6">
    <location>
        <begin position="328"/>
        <end position="341"/>
    </location>
</feature>
<feature type="region of interest" description="Disordered" evidence="6">
    <location>
        <begin position="705"/>
        <end position="863"/>
    </location>
</feature>
<dbReference type="InterPro" id="IPR012677">
    <property type="entry name" value="Nucleotide-bd_a/b_plait_sf"/>
</dbReference>
<keyword evidence="3 5" id="KW-0694">RNA-binding</keyword>
<dbReference type="Pfam" id="PF00076">
    <property type="entry name" value="RRM_1"/>
    <property type="match status" value="3"/>
</dbReference>
<accession>A0A2V3IG94</accession>
<dbReference type="GO" id="GO:0005634">
    <property type="term" value="C:nucleus"/>
    <property type="evidence" value="ECO:0007669"/>
    <property type="project" value="UniProtKB-SubCell"/>
</dbReference>
<feature type="region of interest" description="Disordered" evidence="6">
    <location>
        <begin position="91"/>
        <end position="124"/>
    </location>
</feature>
<keyword evidence="2" id="KW-0677">Repeat</keyword>
<dbReference type="InterPro" id="IPR035979">
    <property type="entry name" value="RBD_domain_sf"/>
</dbReference>
<feature type="domain" description="RRM" evidence="7">
    <location>
        <begin position="568"/>
        <end position="671"/>
    </location>
</feature>
<evidence type="ECO:0000256" key="1">
    <source>
        <dbReference type="ARBA" id="ARBA00004123"/>
    </source>
</evidence>
<evidence type="ECO:0000256" key="5">
    <source>
        <dbReference type="PROSITE-ProRule" id="PRU00176"/>
    </source>
</evidence>